<dbReference type="Gene3D" id="1.25.40.10">
    <property type="entry name" value="Tetratricopeptide repeat domain"/>
    <property type="match status" value="1"/>
</dbReference>
<evidence type="ECO:0000313" key="3">
    <source>
        <dbReference type="Proteomes" id="UP000663400"/>
    </source>
</evidence>
<dbReference type="Proteomes" id="UP000663400">
    <property type="component" value="Chromosome"/>
</dbReference>
<protein>
    <submittedName>
        <fullName evidence="2">Sel1 repeat family protein</fullName>
    </submittedName>
</protein>
<dbReference type="RefSeq" id="WP_200604445.1">
    <property type="nucleotide sequence ID" value="NZ_CP071517.1"/>
</dbReference>
<feature type="chain" id="PRO_5047073993" evidence="1">
    <location>
        <begin position="21"/>
        <end position="247"/>
    </location>
</feature>
<keyword evidence="3" id="KW-1185">Reference proteome</keyword>
<dbReference type="InterPro" id="IPR011990">
    <property type="entry name" value="TPR-like_helical_dom_sf"/>
</dbReference>
<feature type="signal peptide" evidence="1">
    <location>
        <begin position="1"/>
        <end position="20"/>
    </location>
</feature>
<proteinExistence type="predicted"/>
<accession>A0ABX7RCN9</accession>
<reference evidence="2 3" key="1">
    <citation type="submission" date="2021-02" db="EMBL/GenBank/DDBJ databases">
        <title>Lysobacter arenosi sp. nov., isolated from soil of gangwondo yeongwol, south Korea.</title>
        <authorList>
            <person name="Kim K.R."/>
            <person name="Kim K.H."/>
            <person name="Jeon C.O."/>
        </authorList>
    </citation>
    <scope>NUCLEOTIDE SEQUENCE [LARGE SCALE GENOMIC DNA]</scope>
    <source>
        <strain evidence="2 3">R7</strain>
    </source>
</reference>
<dbReference type="InterPro" id="IPR006597">
    <property type="entry name" value="Sel1-like"/>
</dbReference>
<evidence type="ECO:0000313" key="2">
    <source>
        <dbReference type="EMBL" id="QSX75196.1"/>
    </source>
</evidence>
<gene>
    <name evidence="2" type="ORF">HIV01_001085</name>
</gene>
<sequence>MELLTSVVLAAALAAGPATPAAESLDTVAAPTDAISAGDLDERVRFVANFPNELYRLYGSEAAGKGQWNDALRNFTKAAHYADKYSQHRISLMYWHGAGVARDPALAYAWADLAAERAYPAFLVLREKIWMSLNPAEKDPALSEGEALYAKYGDKVAKRRLAAAILRQNTQITGSRTGQITSKVQVRSPPAGAADLWDNASYEMNSMYASWRLDPERYWAVEDAIWKDGAVEIGPAEKTGNSEPQRP</sequence>
<dbReference type="SMART" id="SM00671">
    <property type="entry name" value="SEL1"/>
    <property type="match status" value="1"/>
</dbReference>
<keyword evidence="1" id="KW-0732">Signal</keyword>
<organism evidence="2 3">
    <name type="scientific">Lysobacter arenosi</name>
    <dbReference type="NCBI Taxonomy" id="2795387"/>
    <lineage>
        <taxon>Bacteria</taxon>
        <taxon>Pseudomonadati</taxon>
        <taxon>Pseudomonadota</taxon>
        <taxon>Gammaproteobacteria</taxon>
        <taxon>Lysobacterales</taxon>
        <taxon>Lysobacteraceae</taxon>
        <taxon>Lysobacter</taxon>
    </lineage>
</organism>
<name>A0ABX7RCN9_9GAMM</name>
<dbReference type="EMBL" id="CP071517">
    <property type="protein sequence ID" value="QSX75196.1"/>
    <property type="molecule type" value="Genomic_DNA"/>
</dbReference>
<dbReference type="SUPFAM" id="SSF81901">
    <property type="entry name" value="HCP-like"/>
    <property type="match status" value="1"/>
</dbReference>
<evidence type="ECO:0000256" key="1">
    <source>
        <dbReference type="SAM" id="SignalP"/>
    </source>
</evidence>